<keyword evidence="5 8" id="KW-0808">Transferase</keyword>
<accession>A0ABS0B310</accession>
<evidence type="ECO:0000256" key="7">
    <source>
        <dbReference type="ARBA" id="ARBA00047508"/>
    </source>
</evidence>
<dbReference type="SUPFAM" id="SSF51569">
    <property type="entry name" value="Aldolase"/>
    <property type="match status" value="1"/>
</dbReference>
<dbReference type="NCBIfam" id="TIGR00034">
    <property type="entry name" value="aroFGH"/>
    <property type="match status" value="1"/>
</dbReference>
<evidence type="ECO:0000256" key="2">
    <source>
        <dbReference type="ARBA" id="ARBA00004688"/>
    </source>
</evidence>
<evidence type="ECO:0000256" key="4">
    <source>
        <dbReference type="ARBA" id="ARBA00022605"/>
    </source>
</evidence>
<dbReference type="EC" id="2.5.1.54" evidence="8"/>
<dbReference type="PANTHER" id="PTHR21225:SF10">
    <property type="entry name" value="PHOSPHO-2-DEHYDRO-3-DEOXYHEPTONATE ALDOLASE, TYR-SENSITIVE"/>
    <property type="match status" value="1"/>
</dbReference>
<dbReference type="NCBIfam" id="NF009395">
    <property type="entry name" value="PRK12755.1"/>
    <property type="match status" value="1"/>
</dbReference>
<comment type="catalytic activity">
    <reaction evidence="7 8">
        <text>D-erythrose 4-phosphate + phosphoenolpyruvate + H2O = 7-phospho-2-dehydro-3-deoxy-D-arabino-heptonate + phosphate</text>
        <dbReference type="Rhea" id="RHEA:14717"/>
        <dbReference type="ChEBI" id="CHEBI:15377"/>
        <dbReference type="ChEBI" id="CHEBI:16897"/>
        <dbReference type="ChEBI" id="CHEBI:43474"/>
        <dbReference type="ChEBI" id="CHEBI:58394"/>
        <dbReference type="ChEBI" id="CHEBI:58702"/>
        <dbReference type="EC" id="2.5.1.54"/>
    </reaction>
</comment>
<reference evidence="10 11" key="1">
    <citation type="submission" date="2020-01" db="EMBL/GenBank/DDBJ databases">
        <title>Draft genome sequence of Cand. Neptunochlamydia vexilliferae K9.</title>
        <authorList>
            <person name="Schulz F."/>
            <person name="Koestlbacher S."/>
            <person name="Wascher F."/>
            <person name="Pizzetti I."/>
            <person name="Horn M."/>
        </authorList>
    </citation>
    <scope>NUCLEOTIDE SEQUENCE [LARGE SCALE GENOMIC DNA]</scope>
    <source>
        <strain evidence="10 11">K9</strain>
    </source>
</reference>
<gene>
    <name evidence="10" type="ORF">NEPTK9_001656</name>
</gene>
<keyword evidence="6 8" id="KW-0057">Aromatic amino acid biosynthesis</keyword>
<dbReference type="InterPro" id="IPR013785">
    <property type="entry name" value="Aldolase_TIM"/>
</dbReference>
<evidence type="ECO:0000259" key="9">
    <source>
        <dbReference type="Pfam" id="PF00793"/>
    </source>
</evidence>
<protein>
    <recommendedName>
        <fullName evidence="8">Phospho-2-dehydro-3-deoxyheptonate aldolase</fullName>
        <ecNumber evidence="8">2.5.1.54</ecNumber>
    </recommendedName>
</protein>
<comment type="similarity">
    <text evidence="3 8">Belongs to the class-I DAHP synthase family.</text>
</comment>
<dbReference type="Proteomes" id="UP001194714">
    <property type="component" value="Unassembled WGS sequence"/>
</dbReference>
<comment type="caution">
    <text evidence="10">The sequence shown here is derived from an EMBL/GenBank/DDBJ whole genome shotgun (WGS) entry which is preliminary data.</text>
</comment>
<keyword evidence="4 8" id="KW-0028">Amino-acid biosynthesis</keyword>
<sequence length="347" mass="38236">MQYFQSQTPLSTPEEVLAKLPLSDEERKTVSTFRLTAEHIMRGEDDRLIIFAGPCSIHCPEIALEYAHRFKALSDKVSERIFMVMRVFLEKPRTQFGWKGFLYDPLLDGSYDIEKGLYASRKLLLELAALKVPVATEFLDPLLSPYTQDLITWGVIGARTSTSQIHRQMASHLSMPIGFKNETDGSLDNAICGALAARHPQASLGINGEGKVCSMKTSGNPYTHLILRGGEVASNYDEIAVSGAIQKQRLYGLSSRLLIDCAHGNSQKDPQKQQLAFCSTLEQIAEGNHLIMGAMLESHLQGRNALSMTDPCLDWETTEKLVLWAAGHPLSTSQSQLGQPTAAASTL</sequence>
<evidence type="ECO:0000256" key="1">
    <source>
        <dbReference type="ARBA" id="ARBA00003726"/>
    </source>
</evidence>
<dbReference type="Pfam" id="PF00793">
    <property type="entry name" value="DAHP_synth_1"/>
    <property type="match status" value="1"/>
</dbReference>
<dbReference type="GO" id="GO:0003849">
    <property type="term" value="F:3-deoxy-7-phosphoheptulonate synthase activity"/>
    <property type="evidence" value="ECO:0007669"/>
    <property type="project" value="UniProtKB-EC"/>
</dbReference>
<comment type="function">
    <text evidence="1 8">Stereospecific condensation of phosphoenolpyruvate (PEP) and D-erythrose-4-phosphate (E4P) giving rise to 3-deoxy-D-arabino-heptulosonate-7-phosphate (DAHP).</text>
</comment>
<name>A0ABS0B310_9BACT</name>
<comment type="pathway">
    <text evidence="2 8">Metabolic intermediate biosynthesis; chorismate biosynthesis; chorismate from D-erythrose 4-phosphate and phosphoenolpyruvate: step 1/7.</text>
</comment>
<evidence type="ECO:0000313" key="11">
    <source>
        <dbReference type="Proteomes" id="UP001194714"/>
    </source>
</evidence>
<feature type="domain" description="DAHP synthetase I/KDSA" evidence="9">
    <location>
        <begin position="37"/>
        <end position="319"/>
    </location>
</feature>
<dbReference type="PIRSF" id="PIRSF001361">
    <property type="entry name" value="DAHP_synthase"/>
    <property type="match status" value="1"/>
</dbReference>
<evidence type="ECO:0000256" key="5">
    <source>
        <dbReference type="ARBA" id="ARBA00022679"/>
    </source>
</evidence>
<dbReference type="Gene3D" id="3.20.20.70">
    <property type="entry name" value="Aldolase class I"/>
    <property type="match status" value="1"/>
</dbReference>
<dbReference type="InterPro" id="IPR006218">
    <property type="entry name" value="DAHP1/KDSA"/>
</dbReference>
<proteinExistence type="inferred from homology"/>
<evidence type="ECO:0000313" key="10">
    <source>
        <dbReference type="EMBL" id="MBF5060126.1"/>
    </source>
</evidence>
<dbReference type="PANTHER" id="PTHR21225">
    <property type="entry name" value="PHOSPHO-2-DEHYDRO-3-DEOXYHEPTONATE ALDOLASE DAHP SYNTHETASE"/>
    <property type="match status" value="1"/>
</dbReference>
<dbReference type="InterPro" id="IPR006219">
    <property type="entry name" value="DAHP_synth_1"/>
</dbReference>
<evidence type="ECO:0000256" key="6">
    <source>
        <dbReference type="ARBA" id="ARBA00023141"/>
    </source>
</evidence>
<evidence type="ECO:0000256" key="3">
    <source>
        <dbReference type="ARBA" id="ARBA00007985"/>
    </source>
</evidence>
<organism evidence="10 11">
    <name type="scientific">Candidatus Neptunichlamydia vexilliferae</name>
    <dbReference type="NCBI Taxonomy" id="1651774"/>
    <lineage>
        <taxon>Bacteria</taxon>
        <taxon>Pseudomonadati</taxon>
        <taxon>Chlamydiota</taxon>
        <taxon>Chlamydiia</taxon>
        <taxon>Parachlamydiales</taxon>
        <taxon>Simkaniaceae</taxon>
        <taxon>Candidatus Neptunichlamydia</taxon>
    </lineage>
</organism>
<evidence type="ECO:0000256" key="8">
    <source>
        <dbReference type="PIRNR" id="PIRNR001361"/>
    </source>
</evidence>
<keyword evidence="11" id="KW-1185">Reference proteome</keyword>
<dbReference type="EMBL" id="JAAEJV010000078">
    <property type="protein sequence ID" value="MBF5060126.1"/>
    <property type="molecule type" value="Genomic_DNA"/>
</dbReference>